<proteinExistence type="predicted"/>
<evidence type="ECO:0000256" key="1">
    <source>
        <dbReference type="SAM" id="Phobius"/>
    </source>
</evidence>
<dbReference type="Pfam" id="PF00395">
    <property type="entry name" value="SLH"/>
    <property type="match status" value="1"/>
</dbReference>
<evidence type="ECO:0000313" key="3">
    <source>
        <dbReference type="EMBL" id="NOU69133.1"/>
    </source>
</evidence>
<evidence type="ECO:0000313" key="4">
    <source>
        <dbReference type="Proteomes" id="UP000653578"/>
    </source>
</evidence>
<dbReference type="Proteomes" id="UP000653578">
    <property type="component" value="Unassembled WGS sequence"/>
</dbReference>
<sequence length="543" mass="58272">MDNKNTITHFYEIVMSHPSFLCDCYARISKISPVDNSATNKSNPLEECFSMKNNKKVLAALTISATVGLSAILPYHALAANPFTDTASVAQIQTAIEQLAQQQVLSGYENNTFKPNQAVTRSEIAKMVALSFHVNTSVDATTASPFQDVTSKDWYYNYAISLQSLGAMNSVAGQQFAGAQTISAEQLSSIIATVLQVDVATIRQLPSYASLSSQVTRGQAALLLVDAQKVAPVRVTKLEVLNGISLQVTFSAPIPTAELELDPASKNFVFDNGLAINNVPRLKTGAVSTYIVPVPTQKAGTTYSLSYKGQPAVTFTASTEKIRLDSTAQVANDLFEVESHLTDGVADYGYVIAAYAKGRPGSFIVDESNRYNGMTYQILSSMRNRQVQITPAGGATMTANYLPFTQATDGRQAPKFILPNGETFKPGVTYTVSADWATLKNPTFTAKAFAPLQLQSAAAVDAKTIAVTLTQDPKDEIFVSRRVTLTAADGKVLTAEYSLTTRKGAVGTFTLLNNDQLVPDTIYTVAPVGAWATATGVTLNLKK</sequence>
<keyword evidence="1" id="KW-0812">Transmembrane</keyword>
<dbReference type="EMBL" id="WHNY01000087">
    <property type="protein sequence ID" value="NOU69133.1"/>
    <property type="molecule type" value="Genomic_DNA"/>
</dbReference>
<feature type="domain" description="SLH" evidence="2">
    <location>
        <begin position="79"/>
        <end position="142"/>
    </location>
</feature>
<name>A0ABX1XKS3_9BACL</name>
<reference evidence="3 4" key="1">
    <citation type="submission" date="2019-10" db="EMBL/GenBank/DDBJ databases">
        <title>Description of Paenibacillus humi sp. nov.</title>
        <authorList>
            <person name="Carlier A."/>
            <person name="Qi S."/>
        </authorList>
    </citation>
    <scope>NUCLEOTIDE SEQUENCE [LARGE SCALE GENOMIC DNA]</scope>
    <source>
        <strain evidence="3 4">LMG 31461</strain>
    </source>
</reference>
<organism evidence="3 4">
    <name type="scientific">Paenibacillus plantarum</name>
    <dbReference type="NCBI Taxonomy" id="2654975"/>
    <lineage>
        <taxon>Bacteria</taxon>
        <taxon>Bacillati</taxon>
        <taxon>Bacillota</taxon>
        <taxon>Bacilli</taxon>
        <taxon>Bacillales</taxon>
        <taxon>Paenibacillaceae</taxon>
        <taxon>Paenibacillus</taxon>
    </lineage>
</organism>
<keyword evidence="1" id="KW-0472">Membrane</keyword>
<dbReference type="InterPro" id="IPR001119">
    <property type="entry name" value="SLH_dom"/>
</dbReference>
<gene>
    <name evidence="3" type="ORF">GC096_34530</name>
</gene>
<comment type="caution">
    <text evidence="3">The sequence shown here is derived from an EMBL/GenBank/DDBJ whole genome shotgun (WGS) entry which is preliminary data.</text>
</comment>
<accession>A0ABX1XKS3</accession>
<dbReference type="PROSITE" id="PS51272">
    <property type="entry name" value="SLH"/>
    <property type="match status" value="1"/>
</dbReference>
<keyword evidence="4" id="KW-1185">Reference proteome</keyword>
<evidence type="ECO:0000259" key="2">
    <source>
        <dbReference type="PROSITE" id="PS51272"/>
    </source>
</evidence>
<feature type="transmembrane region" description="Helical" evidence="1">
    <location>
        <begin position="57"/>
        <end position="78"/>
    </location>
</feature>
<keyword evidence="1" id="KW-1133">Transmembrane helix</keyword>
<protein>
    <submittedName>
        <fullName evidence="3">S-layer homology domain-containing protein</fullName>
    </submittedName>
</protein>